<evidence type="ECO:0000256" key="2">
    <source>
        <dbReference type="ARBA" id="ARBA00005300"/>
    </source>
</evidence>
<dbReference type="InterPro" id="IPR036397">
    <property type="entry name" value="RNaseH_sf"/>
</dbReference>
<dbReference type="Pfam" id="PF00075">
    <property type="entry name" value="RNase_H"/>
    <property type="match status" value="1"/>
</dbReference>
<dbReference type="CDD" id="cd09276">
    <property type="entry name" value="Rnase_HI_RT_non_LTR"/>
    <property type="match status" value="1"/>
</dbReference>
<evidence type="ECO:0000256" key="6">
    <source>
        <dbReference type="ARBA" id="ARBA00022759"/>
    </source>
</evidence>
<dbReference type="InterPro" id="IPR002156">
    <property type="entry name" value="RNaseH_domain"/>
</dbReference>
<protein>
    <recommendedName>
        <fullName evidence="3">ribonuclease H</fullName>
        <ecNumber evidence="3">3.1.26.4</ecNumber>
    </recommendedName>
</protein>
<dbReference type="GO" id="GO:0003676">
    <property type="term" value="F:nucleic acid binding"/>
    <property type="evidence" value="ECO:0007669"/>
    <property type="project" value="InterPro"/>
</dbReference>
<keyword evidence="4" id="KW-0540">Nuclease</keyword>
<proteinExistence type="evidence at transcript level"/>
<organism evidence="9">
    <name type="scientific">Ixodes ricinus</name>
    <name type="common">Common tick</name>
    <name type="synonym">Acarus ricinus</name>
    <dbReference type="NCBI Taxonomy" id="34613"/>
    <lineage>
        <taxon>Eukaryota</taxon>
        <taxon>Metazoa</taxon>
        <taxon>Ecdysozoa</taxon>
        <taxon>Arthropoda</taxon>
        <taxon>Chelicerata</taxon>
        <taxon>Arachnida</taxon>
        <taxon>Acari</taxon>
        <taxon>Parasitiformes</taxon>
        <taxon>Ixodida</taxon>
        <taxon>Ixodoidea</taxon>
        <taxon>Ixodidae</taxon>
        <taxon>Ixodinae</taxon>
        <taxon>Ixodes</taxon>
    </lineage>
</organism>
<evidence type="ECO:0000256" key="1">
    <source>
        <dbReference type="ARBA" id="ARBA00000077"/>
    </source>
</evidence>
<dbReference type="SUPFAM" id="SSF53098">
    <property type="entry name" value="Ribonuclease H-like"/>
    <property type="match status" value="1"/>
</dbReference>
<comment type="similarity">
    <text evidence="2">Belongs to the RNase H family.</text>
</comment>
<dbReference type="GO" id="GO:0046872">
    <property type="term" value="F:metal ion binding"/>
    <property type="evidence" value="ECO:0007669"/>
    <property type="project" value="UniProtKB-KW"/>
</dbReference>
<dbReference type="EMBL" id="GEFM01002335">
    <property type="protein sequence ID" value="JAP73461.1"/>
    <property type="molecule type" value="mRNA"/>
</dbReference>
<keyword evidence="6" id="KW-0255">Endonuclease</keyword>
<evidence type="ECO:0000256" key="3">
    <source>
        <dbReference type="ARBA" id="ARBA00012180"/>
    </source>
</evidence>
<feature type="non-terminal residue" evidence="9">
    <location>
        <position position="508"/>
    </location>
</feature>
<dbReference type="AlphaFoldDB" id="A0A131Y6A3"/>
<dbReference type="EC" id="3.1.26.4" evidence="3"/>
<evidence type="ECO:0000259" key="8">
    <source>
        <dbReference type="PROSITE" id="PS50879"/>
    </source>
</evidence>
<dbReference type="GO" id="GO:0004523">
    <property type="term" value="F:RNA-DNA hybrid ribonuclease activity"/>
    <property type="evidence" value="ECO:0007669"/>
    <property type="project" value="UniProtKB-EC"/>
</dbReference>
<accession>A0A131Y6A3</accession>
<dbReference type="PANTHER" id="PTHR10642:SF26">
    <property type="entry name" value="RIBONUCLEASE H1"/>
    <property type="match status" value="1"/>
</dbReference>
<name>A0A131Y6A3_IXORI</name>
<dbReference type="PANTHER" id="PTHR10642">
    <property type="entry name" value="RIBONUCLEASE H1"/>
    <property type="match status" value="1"/>
</dbReference>
<evidence type="ECO:0000256" key="4">
    <source>
        <dbReference type="ARBA" id="ARBA00022722"/>
    </source>
</evidence>
<dbReference type="PROSITE" id="PS50879">
    <property type="entry name" value="RNASE_H_1"/>
    <property type="match status" value="1"/>
</dbReference>
<dbReference type="Gene3D" id="3.30.420.10">
    <property type="entry name" value="Ribonuclease H-like superfamily/Ribonuclease H"/>
    <property type="match status" value="1"/>
</dbReference>
<comment type="catalytic activity">
    <reaction evidence="1">
        <text>Endonucleolytic cleavage to 5'-phosphomonoester.</text>
        <dbReference type="EC" id="3.1.26.4"/>
    </reaction>
</comment>
<evidence type="ECO:0000256" key="7">
    <source>
        <dbReference type="ARBA" id="ARBA00022801"/>
    </source>
</evidence>
<dbReference type="InterPro" id="IPR050092">
    <property type="entry name" value="RNase_H"/>
</dbReference>
<dbReference type="InterPro" id="IPR012337">
    <property type="entry name" value="RNaseH-like_sf"/>
</dbReference>
<keyword evidence="5" id="KW-0479">Metal-binding</keyword>
<dbReference type="GO" id="GO:0043137">
    <property type="term" value="P:DNA replication, removal of RNA primer"/>
    <property type="evidence" value="ECO:0007669"/>
    <property type="project" value="TreeGrafter"/>
</dbReference>
<sequence length="508" mass="57178">YFNTRGLEISIDKSAAIAFTRRRMDKYPLKIGKRTIPYVKCHTFLGVTIDRGLTWSPHILYLRKKLASFSVLTRFIGGTTWGATVRSLLQIYVALFVGLLRYSVPILHGTCQTNIKALRAVQARGLRGCLGLPACASTLGTVAEARATPVEVLMMQETLRVHLRHTTNHSHHLLVDLTFKRPYSEYSKALSKMEQYIPDDIGSFDLPTIPPWRLPLPVVELDIQGIKKKSNTPLLVLKQLTLSTIACLHASKTHIYTDGSCVKNSSTASIVIPSYVTTRNFKLSHKTSSTAAELVGLHQALRFILTKPPQAWTVFTDSKPALQSICTYLRRSENEQIIFKLLCHLQKCIDRRHSVEFQWIPGHCKIPGNEAADGAATSAHTLFPNVETPYSRSDVTSLINLHARNATQSLWKSSAHHYPPLYLLDPDLTYRVSRNLPKRTEAVLHRLRLGVSYTQEFLHRIGKTHNPNCPGCDCVETISHLLCECALYDAERKLLKSILSHLDDRPFT</sequence>
<evidence type="ECO:0000313" key="9">
    <source>
        <dbReference type="EMBL" id="JAP73461.1"/>
    </source>
</evidence>
<feature type="domain" description="RNase H type-1" evidence="8">
    <location>
        <begin position="249"/>
        <end position="381"/>
    </location>
</feature>
<keyword evidence="7" id="KW-0378">Hydrolase</keyword>
<evidence type="ECO:0000256" key="5">
    <source>
        <dbReference type="ARBA" id="ARBA00022723"/>
    </source>
</evidence>
<reference evidence="9" key="1">
    <citation type="submission" date="2016-02" db="EMBL/GenBank/DDBJ databases">
        <title>RNAseq analyses of the midgut from blood- or serum-fed Ixodes ricinus ticks.</title>
        <authorList>
            <person name="Perner J."/>
            <person name="Provaznik J."/>
            <person name="Schrenkova J."/>
            <person name="Urbanova V."/>
            <person name="Ribeiro J.M."/>
            <person name="Kopacek P."/>
        </authorList>
    </citation>
    <scope>NUCLEOTIDE SEQUENCE</scope>
    <source>
        <tissue evidence="9">Gut</tissue>
    </source>
</reference>
<feature type="non-terminal residue" evidence="9">
    <location>
        <position position="1"/>
    </location>
</feature>